<dbReference type="GO" id="GO:0016829">
    <property type="term" value="F:lyase activity"/>
    <property type="evidence" value="ECO:0007669"/>
    <property type="project" value="UniProtKB-KW"/>
</dbReference>
<dbReference type="GO" id="GO:0006635">
    <property type="term" value="P:fatty acid beta-oxidation"/>
    <property type="evidence" value="ECO:0007669"/>
    <property type="project" value="TreeGrafter"/>
</dbReference>
<gene>
    <name evidence="4" type="primary">caiD</name>
    <name evidence="4" type="ORF">FRZ44_19970</name>
</gene>
<accession>A0A5J6MGT2</accession>
<keyword evidence="5" id="KW-1185">Reference proteome</keyword>
<dbReference type="AlphaFoldDB" id="A0A5J6MGT2"/>
<dbReference type="Gene3D" id="3.90.226.10">
    <property type="entry name" value="2-enoyl-CoA Hydratase, Chain A, domain 1"/>
    <property type="match status" value="1"/>
</dbReference>
<dbReference type="PANTHER" id="PTHR11941:SF54">
    <property type="entry name" value="ENOYL-COA HYDRATASE, MITOCHONDRIAL"/>
    <property type="match status" value="1"/>
</dbReference>
<dbReference type="PANTHER" id="PTHR11941">
    <property type="entry name" value="ENOYL-COA HYDRATASE-RELATED"/>
    <property type="match status" value="1"/>
</dbReference>
<evidence type="ECO:0000313" key="4">
    <source>
        <dbReference type="EMBL" id="QEX16702.1"/>
    </source>
</evidence>
<dbReference type="OrthoDB" id="9795613at2"/>
<comment type="similarity">
    <text evidence="1 3">Belongs to the enoyl-CoA hydratase/isomerase family.</text>
</comment>
<dbReference type="InterPro" id="IPR001753">
    <property type="entry name" value="Enoyl-CoA_hydra/iso"/>
</dbReference>
<dbReference type="Pfam" id="PF00378">
    <property type="entry name" value="ECH_1"/>
    <property type="match status" value="1"/>
</dbReference>
<dbReference type="KEGG" id="htq:FRZ44_19970"/>
<sequence>MTVTSYAEGVRTERHDQVIEVTLDRPKANAIDPGLSQRLGEIFSEYRDDPSLRVAIVTAAGRFFSGGWDLKAAAPDQDFGRGGFAGLTEMFNLRKPVIAAVNGIAAGGGFELALACDLIVAAESAEFMVPEIKIGLIPDGGGVLRLPKRLPRSLANELILTGRKMSAAEADRHGLLNRLVPLSDLMTAARALAADLVKSAPLAVMAAKAVMQATEAMSVEEGYKLLASGTVPEYQRMRDSEDYWEGPKAFQERRPPVWKGR</sequence>
<dbReference type="PROSITE" id="PS00166">
    <property type="entry name" value="ENOYL_COA_HYDRATASE"/>
    <property type="match status" value="1"/>
</dbReference>
<dbReference type="RefSeq" id="WP_151177026.1">
    <property type="nucleotide sequence ID" value="NZ_CP042906.1"/>
</dbReference>
<protein>
    <submittedName>
        <fullName evidence="4">Carnitinyl-CoA dehydratase</fullName>
    </submittedName>
</protein>
<evidence type="ECO:0000256" key="3">
    <source>
        <dbReference type="RuleBase" id="RU003707"/>
    </source>
</evidence>
<dbReference type="InterPro" id="IPR018376">
    <property type="entry name" value="Enoyl-CoA_hyd/isom_CS"/>
</dbReference>
<reference evidence="4 5" key="1">
    <citation type="submission" date="2019-08" db="EMBL/GenBank/DDBJ databases">
        <title>Hyperibacter terrae gen. nov., sp. nov. and Hyperibacter viscosus sp. nov., two new members in the family Rhodospirillaceae isolated from the rhizosphere of Hypericum perforatum.</title>
        <authorList>
            <person name="Noviana Z."/>
        </authorList>
    </citation>
    <scope>NUCLEOTIDE SEQUENCE [LARGE SCALE GENOMIC DNA]</scope>
    <source>
        <strain evidence="4 5">R5913</strain>
    </source>
</reference>
<dbReference type="InterPro" id="IPR014748">
    <property type="entry name" value="Enoyl-CoA_hydra_C"/>
</dbReference>
<evidence type="ECO:0000256" key="1">
    <source>
        <dbReference type="ARBA" id="ARBA00005254"/>
    </source>
</evidence>
<organism evidence="4 5">
    <name type="scientific">Hypericibacter terrae</name>
    <dbReference type="NCBI Taxonomy" id="2602015"/>
    <lineage>
        <taxon>Bacteria</taxon>
        <taxon>Pseudomonadati</taxon>
        <taxon>Pseudomonadota</taxon>
        <taxon>Alphaproteobacteria</taxon>
        <taxon>Rhodospirillales</taxon>
        <taxon>Dongiaceae</taxon>
        <taxon>Hypericibacter</taxon>
    </lineage>
</organism>
<dbReference type="EMBL" id="CP042906">
    <property type="protein sequence ID" value="QEX16702.1"/>
    <property type="molecule type" value="Genomic_DNA"/>
</dbReference>
<dbReference type="InterPro" id="IPR029045">
    <property type="entry name" value="ClpP/crotonase-like_dom_sf"/>
</dbReference>
<name>A0A5J6MGT2_9PROT</name>
<dbReference type="SUPFAM" id="SSF52096">
    <property type="entry name" value="ClpP/crotonase"/>
    <property type="match status" value="1"/>
</dbReference>
<evidence type="ECO:0000256" key="2">
    <source>
        <dbReference type="ARBA" id="ARBA00023239"/>
    </source>
</evidence>
<evidence type="ECO:0000313" key="5">
    <source>
        <dbReference type="Proteomes" id="UP000326202"/>
    </source>
</evidence>
<dbReference type="Gene3D" id="1.10.12.10">
    <property type="entry name" value="Lyase 2-enoyl-coa Hydratase, Chain A, domain 2"/>
    <property type="match status" value="1"/>
</dbReference>
<proteinExistence type="inferred from homology"/>
<dbReference type="Proteomes" id="UP000326202">
    <property type="component" value="Chromosome"/>
</dbReference>
<dbReference type="CDD" id="cd06558">
    <property type="entry name" value="crotonase-like"/>
    <property type="match status" value="1"/>
</dbReference>
<keyword evidence="2" id="KW-0456">Lyase</keyword>
<dbReference type="FunFam" id="3.90.226.10:FF:000009">
    <property type="entry name" value="Carnitinyl-CoA dehydratase"/>
    <property type="match status" value="1"/>
</dbReference>